<keyword evidence="3" id="KW-1185">Reference proteome</keyword>
<proteinExistence type="predicted"/>
<dbReference type="Gene3D" id="3.40.50.2300">
    <property type="match status" value="1"/>
</dbReference>
<dbReference type="Gene3D" id="3.30.420.10">
    <property type="entry name" value="Ribonuclease H-like superfamily/Ribonuclease H"/>
    <property type="match status" value="1"/>
</dbReference>
<dbReference type="SMART" id="SM01163">
    <property type="entry name" value="DUF1785"/>
    <property type="match status" value="1"/>
</dbReference>
<dbReference type="Pfam" id="PF02171">
    <property type="entry name" value="Piwi"/>
    <property type="match status" value="2"/>
</dbReference>
<gene>
    <name evidence="2" type="ORF">F8M41_007047</name>
</gene>
<dbReference type="InterPro" id="IPR012337">
    <property type="entry name" value="RNaseH-like_sf"/>
</dbReference>
<dbReference type="Proteomes" id="UP000439903">
    <property type="component" value="Unassembled WGS sequence"/>
</dbReference>
<dbReference type="SUPFAM" id="SSF101690">
    <property type="entry name" value="PAZ domain"/>
    <property type="match status" value="1"/>
</dbReference>
<dbReference type="InterPro" id="IPR036397">
    <property type="entry name" value="RNaseH_sf"/>
</dbReference>
<dbReference type="EMBL" id="WTPW01000018">
    <property type="protein sequence ID" value="KAF0559080.1"/>
    <property type="molecule type" value="Genomic_DNA"/>
</dbReference>
<comment type="caution">
    <text evidence="2">The sequence shown here is derived from an EMBL/GenBank/DDBJ whole genome shotgun (WGS) entry which is preliminary data.</text>
</comment>
<dbReference type="GO" id="GO:0003676">
    <property type="term" value="F:nucleic acid binding"/>
    <property type="evidence" value="ECO:0007669"/>
    <property type="project" value="InterPro"/>
</dbReference>
<reference evidence="2 3" key="1">
    <citation type="journal article" date="2019" name="Environ. Microbiol.">
        <title>At the nexus of three kingdoms: the genome of the mycorrhizal fungus Gigaspora margarita provides insights into plant, endobacterial and fungal interactions.</title>
        <authorList>
            <person name="Venice F."/>
            <person name="Ghignone S."/>
            <person name="Salvioli di Fossalunga A."/>
            <person name="Amselem J."/>
            <person name="Novero M."/>
            <person name="Xianan X."/>
            <person name="Sedzielewska Toro K."/>
            <person name="Morin E."/>
            <person name="Lipzen A."/>
            <person name="Grigoriev I.V."/>
            <person name="Henrissat B."/>
            <person name="Martin F.M."/>
            <person name="Bonfante P."/>
        </authorList>
    </citation>
    <scope>NUCLEOTIDE SEQUENCE [LARGE SCALE GENOMIC DNA]</scope>
    <source>
        <strain evidence="2 3">BEG34</strain>
    </source>
</reference>
<dbReference type="InterPro" id="IPR036085">
    <property type="entry name" value="PAZ_dom_sf"/>
</dbReference>
<dbReference type="Gene3D" id="2.170.260.10">
    <property type="entry name" value="paz domain"/>
    <property type="match status" value="1"/>
</dbReference>
<evidence type="ECO:0000313" key="3">
    <source>
        <dbReference type="Proteomes" id="UP000439903"/>
    </source>
</evidence>
<dbReference type="PROSITE" id="PS50822">
    <property type="entry name" value="PIWI"/>
    <property type="match status" value="1"/>
</dbReference>
<feature type="domain" description="Piwi" evidence="1">
    <location>
        <begin position="452"/>
        <end position="703"/>
    </location>
</feature>
<dbReference type="OrthoDB" id="2328032at2759"/>
<accession>A0A8H4B4J0</accession>
<organism evidence="2 3">
    <name type="scientific">Gigaspora margarita</name>
    <dbReference type="NCBI Taxonomy" id="4874"/>
    <lineage>
        <taxon>Eukaryota</taxon>
        <taxon>Fungi</taxon>
        <taxon>Fungi incertae sedis</taxon>
        <taxon>Mucoromycota</taxon>
        <taxon>Glomeromycotina</taxon>
        <taxon>Glomeromycetes</taxon>
        <taxon>Diversisporales</taxon>
        <taxon>Gigasporaceae</taxon>
        <taxon>Gigaspora</taxon>
    </lineage>
</organism>
<dbReference type="SMART" id="SM00950">
    <property type="entry name" value="Piwi"/>
    <property type="match status" value="1"/>
</dbReference>
<dbReference type="PANTHER" id="PTHR22891">
    <property type="entry name" value="EUKARYOTIC TRANSLATION INITIATION FACTOR 2C"/>
    <property type="match status" value="1"/>
</dbReference>
<dbReference type="InterPro" id="IPR014811">
    <property type="entry name" value="ArgoL1"/>
</dbReference>
<sequence>MSNDLRNMIALRPSEPATRGKPVEVIVNYLEVKTNFKYPFIHSYTFDVTIRRREEILILKLIIFSYNKLCNGKNTKTFSEIIIPPKDGIGREERFSAVLKYIKKCKTYHMRQYIKVNANRRWGNDIQNNLRILNNFINSDVRAQSITYKRRHYYPKPDPQRRLFLQGGIELIPGLFQSVHPGWGKLLINIDSRAATFYPSGPLIDWIPRILQREGKSRDELRRGLSRREIYLLMSFIKGISFTTTYNSGNNSKPRKKVSYITEKSAEQIMFNYNGRNISVNQYFLELGMPLEFSLLPSSLISGQKFGVDNLNCVQRKDLADKTTVKPSDRFQRITTALPNVFKYSENKTMKSIGMEIGKEFIKTISRVLEPPKITSSRKNKKIIPSWSVVCFDPSLKEHQVKTAIGTLIEILVVMGLNVQYPQKIIPGNPQDFKKTLALVAQNKNTKVDLQLIVCILANKFNGIYAEIKKICLIDLGINSLCFQSRNILRSRWKQICNNLALRINGKLGGTNSRLIPNQLYFKGSKKYMIIGAYFSHPIAAIVASMDSFAVKYADFIKLFEDMNKYLPEAILFYRESVTERQFKIIMEHEVIKLLDAFKVFYQSRKHPPPNLTFVIMRKQHNTRAKPNNKFKADPKGNGNCQPGTVIDKDIVVPQYFNFYLQSHSSLTGTAIPAYYNVFYDEVGFSRDEMQTLTYNLCFLSVRCSLALSTVTHYIMLTNLQNW</sequence>
<dbReference type="SUPFAM" id="SSF53098">
    <property type="entry name" value="Ribonuclease H-like"/>
    <property type="match status" value="1"/>
</dbReference>
<dbReference type="Pfam" id="PF08699">
    <property type="entry name" value="ArgoL1"/>
    <property type="match status" value="1"/>
</dbReference>
<dbReference type="InterPro" id="IPR003165">
    <property type="entry name" value="Piwi"/>
</dbReference>
<name>A0A8H4B4J0_GIGMA</name>
<dbReference type="AlphaFoldDB" id="A0A8H4B4J0"/>
<evidence type="ECO:0000313" key="2">
    <source>
        <dbReference type="EMBL" id="KAF0559080.1"/>
    </source>
</evidence>
<protein>
    <submittedName>
        <fullName evidence="2">Piwi-domain-containing protein</fullName>
    </submittedName>
</protein>
<evidence type="ECO:0000259" key="1">
    <source>
        <dbReference type="PROSITE" id="PS50822"/>
    </source>
</evidence>